<evidence type="ECO:0000256" key="2">
    <source>
        <dbReference type="ARBA" id="ARBA00023128"/>
    </source>
</evidence>
<dbReference type="Pfam" id="PF00817">
    <property type="entry name" value="IMS"/>
    <property type="match status" value="1"/>
</dbReference>
<dbReference type="Proteomes" id="UP001302126">
    <property type="component" value="Unassembled WGS sequence"/>
</dbReference>
<evidence type="ECO:0000313" key="5">
    <source>
        <dbReference type="EMBL" id="KAK4190175.1"/>
    </source>
</evidence>
<comment type="subcellular location">
    <subcellularLocation>
        <location evidence="1">Mitochondrion</location>
    </subcellularLocation>
</comment>
<evidence type="ECO:0000313" key="6">
    <source>
        <dbReference type="Proteomes" id="UP001302126"/>
    </source>
</evidence>
<gene>
    <name evidence="5" type="ORF">QBC35DRAFT_513483</name>
</gene>
<dbReference type="GO" id="GO:0070987">
    <property type="term" value="P:error-free translesion synthesis"/>
    <property type="evidence" value="ECO:0007669"/>
    <property type="project" value="UniProtKB-ARBA"/>
</dbReference>
<organism evidence="5 6">
    <name type="scientific">Podospora australis</name>
    <dbReference type="NCBI Taxonomy" id="1536484"/>
    <lineage>
        <taxon>Eukaryota</taxon>
        <taxon>Fungi</taxon>
        <taxon>Dikarya</taxon>
        <taxon>Ascomycota</taxon>
        <taxon>Pezizomycotina</taxon>
        <taxon>Sordariomycetes</taxon>
        <taxon>Sordariomycetidae</taxon>
        <taxon>Sordariales</taxon>
        <taxon>Podosporaceae</taxon>
        <taxon>Podospora</taxon>
    </lineage>
</organism>
<evidence type="ECO:0000256" key="3">
    <source>
        <dbReference type="SAM" id="MobiDB-lite"/>
    </source>
</evidence>
<dbReference type="GO" id="GO:0005739">
    <property type="term" value="C:mitochondrion"/>
    <property type="evidence" value="ECO:0007669"/>
    <property type="project" value="UniProtKB-SubCell"/>
</dbReference>
<reference evidence="5" key="1">
    <citation type="journal article" date="2023" name="Mol. Phylogenet. Evol.">
        <title>Genome-scale phylogeny and comparative genomics of the fungal order Sordariales.</title>
        <authorList>
            <person name="Hensen N."/>
            <person name="Bonometti L."/>
            <person name="Westerberg I."/>
            <person name="Brannstrom I.O."/>
            <person name="Guillou S."/>
            <person name="Cros-Aarteil S."/>
            <person name="Calhoun S."/>
            <person name="Haridas S."/>
            <person name="Kuo A."/>
            <person name="Mondo S."/>
            <person name="Pangilinan J."/>
            <person name="Riley R."/>
            <person name="LaButti K."/>
            <person name="Andreopoulos B."/>
            <person name="Lipzen A."/>
            <person name="Chen C."/>
            <person name="Yan M."/>
            <person name="Daum C."/>
            <person name="Ng V."/>
            <person name="Clum A."/>
            <person name="Steindorff A."/>
            <person name="Ohm R.A."/>
            <person name="Martin F."/>
            <person name="Silar P."/>
            <person name="Natvig D.O."/>
            <person name="Lalanne C."/>
            <person name="Gautier V."/>
            <person name="Ament-Velasquez S.L."/>
            <person name="Kruys A."/>
            <person name="Hutchinson M.I."/>
            <person name="Powell A.J."/>
            <person name="Barry K."/>
            <person name="Miller A.N."/>
            <person name="Grigoriev I.V."/>
            <person name="Debuchy R."/>
            <person name="Gladieux P."/>
            <person name="Hiltunen Thoren M."/>
            <person name="Johannesson H."/>
        </authorList>
    </citation>
    <scope>NUCLEOTIDE SEQUENCE</scope>
    <source>
        <strain evidence="5">PSN309</strain>
    </source>
</reference>
<evidence type="ECO:0000259" key="4">
    <source>
        <dbReference type="PROSITE" id="PS50173"/>
    </source>
</evidence>
<dbReference type="PANTHER" id="PTHR46404">
    <property type="entry name" value="DNA POLYMERASE IOTA"/>
    <property type="match status" value="1"/>
</dbReference>
<name>A0AAN6WZL0_9PEZI</name>
<sequence length="580" mass="64603">MENRQPALKSQALGIKQKGILATCNYVARRRGVKKLMLISEAKKICPDLVLVDGEDLSPFRDVSKRLYALLRSYSWNGKTERLGLDETFLDVTDMVAYNMELLNKNDLHRSYFCLSQTDPEKGFAFDATSFSGCVYGNDSDNDTYDEAGGLVSSTYTDDALRIRLLLASHLAHYLRMKIEDEGYTTACGIATNKVLAKLVGDKNKPRNQTTLLAPREEDVYSFMDQHSLRKVPGVGSRTTRKLEAFVLGKDPDPDVHSMECAITVGQVRNHPEISRPTLERLLGGPGSEKGIGGKVWALIHGADDYEVKPARDVPTQISIEDTYRGLNEPSEIQRELISISISLLRRMQVDLTDEPEDTTQPLQETGSTPRSGSTSVTTTRKWLAQPKTLRLTTRPYTPPSENKPYNWARASKSCPLPSFVFNLSLPLATIAEKLVTESLLPLFRQLNSAKRGWSIGLLNVCVTNMTGAAVEVGGSAARDIASMFKQQSTVLREFTAYNDSDDRGSTDRIPEYTDALCSTASSHKYEDEYDYDEEDEADNDGDDWADHTPEEEGSRCPVCAHFIPLFAIAAHERYHNSVD</sequence>
<dbReference type="EMBL" id="MU864368">
    <property type="protein sequence ID" value="KAK4190175.1"/>
    <property type="molecule type" value="Genomic_DNA"/>
</dbReference>
<feature type="region of interest" description="Disordered" evidence="3">
    <location>
        <begin position="354"/>
        <end position="380"/>
    </location>
</feature>
<reference evidence="5" key="2">
    <citation type="submission" date="2023-05" db="EMBL/GenBank/DDBJ databases">
        <authorList>
            <consortium name="Lawrence Berkeley National Laboratory"/>
            <person name="Steindorff A."/>
            <person name="Hensen N."/>
            <person name="Bonometti L."/>
            <person name="Westerberg I."/>
            <person name="Brannstrom I.O."/>
            <person name="Guillou S."/>
            <person name="Cros-Aarteil S."/>
            <person name="Calhoun S."/>
            <person name="Haridas S."/>
            <person name="Kuo A."/>
            <person name="Mondo S."/>
            <person name="Pangilinan J."/>
            <person name="Riley R."/>
            <person name="Labutti K."/>
            <person name="Andreopoulos B."/>
            <person name="Lipzen A."/>
            <person name="Chen C."/>
            <person name="Yanf M."/>
            <person name="Daum C."/>
            <person name="Ng V."/>
            <person name="Clum A."/>
            <person name="Ohm R."/>
            <person name="Martin F."/>
            <person name="Silar P."/>
            <person name="Natvig D."/>
            <person name="Lalanne C."/>
            <person name="Gautier V."/>
            <person name="Ament-Velasquez S.L."/>
            <person name="Kruys A."/>
            <person name="Hutchinson M.I."/>
            <person name="Powell A.J."/>
            <person name="Barry K."/>
            <person name="Miller A.N."/>
            <person name="Grigoriev I.V."/>
            <person name="Debuchy R."/>
            <person name="Gladieux P."/>
            <person name="Thoren M.H."/>
            <person name="Johannesson H."/>
        </authorList>
    </citation>
    <scope>NUCLEOTIDE SEQUENCE</scope>
    <source>
        <strain evidence="5">PSN309</strain>
    </source>
</reference>
<accession>A0AAN6WZL0</accession>
<feature type="region of interest" description="Disordered" evidence="3">
    <location>
        <begin position="526"/>
        <end position="551"/>
    </location>
</feature>
<feature type="domain" description="UmuC" evidence="4">
    <location>
        <begin position="1"/>
        <end position="236"/>
    </location>
</feature>
<dbReference type="Gene3D" id="3.40.1170.60">
    <property type="match status" value="1"/>
</dbReference>
<evidence type="ECO:0000256" key="1">
    <source>
        <dbReference type="ARBA" id="ARBA00004173"/>
    </source>
</evidence>
<protein>
    <recommendedName>
        <fullName evidence="4">UmuC domain-containing protein</fullName>
    </recommendedName>
</protein>
<comment type="caution">
    <text evidence="5">The sequence shown here is derived from an EMBL/GenBank/DDBJ whole genome shotgun (WGS) entry which is preliminary data.</text>
</comment>
<dbReference type="SUPFAM" id="SSF56672">
    <property type="entry name" value="DNA/RNA polymerases"/>
    <property type="match status" value="1"/>
</dbReference>
<dbReference type="GO" id="GO:0003684">
    <property type="term" value="F:damaged DNA binding"/>
    <property type="evidence" value="ECO:0007669"/>
    <property type="project" value="InterPro"/>
</dbReference>
<dbReference type="PANTHER" id="PTHR46404:SF1">
    <property type="entry name" value="DNA POLYMERASE IOTA"/>
    <property type="match status" value="1"/>
</dbReference>
<feature type="compositionally biased region" description="Polar residues" evidence="3">
    <location>
        <begin position="359"/>
        <end position="380"/>
    </location>
</feature>
<keyword evidence="6" id="KW-1185">Reference proteome</keyword>
<keyword evidence="2" id="KW-0496">Mitochondrion</keyword>
<dbReference type="InterPro" id="IPR043502">
    <property type="entry name" value="DNA/RNA_pol_sf"/>
</dbReference>
<dbReference type="Gene3D" id="3.30.1490.100">
    <property type="entry name" value="DNA polymerase, Y-family, little finger domain"/>
    <property type="match status" value="1"/>
</dbReference>
<proteinExistence type="predicted"/>
<dbReference type="InterPro" id="IPR043128">
    <property type="entry name" value="Rev_trsase/Diguanyl_cyclase"/>
</dbReference>
<dbReference type="AlphaFoldDB" id="A0AAN6WZL0"/>
<feature type="compositionally biased region" description="Acidic residues" evidence="3">
    <location>
        <begin position="528"/>
        <end position="544"/>
    </location>
</feature>
<dbReference type="GO" id="GO:0003887">
    <property type="term" value="F:DNA-directed DNA polymerase activity"/>
    <property type="evidence" value="ECO:0007669"/>
    <property type="project" value="TreeGrafter"/>
</dbReference>
<dbReference type="GO" id="GO:0006281">
    <property type="term" value="P:DNA repair"/>
    <property type="evidence" value="ECO:0007669"/>
    <property type="project" value="InterPro"/>
</dbReference>
<dbReference type="InterPro" id="IPR001126">
    <property type="entry name" value="UmuC"/>
</dbReference>
<dbReference type="InterPro" id="IPR036775">
    <property type="entry name" value="DNA_pol_Y-fam_lit_finger_sf"/>
</dbReference>
<dbReference type="Gene3D" id="3.30.70.270">
    <property type="match status" value="1"/>
</dbReference>
<dbReference type="PROSITE" id="PS50173">
    <property type="entry name" value="UMUC"/>
    <property type="match status" value="1"/>
</dbReference>